<keyword evidence="3" id="KW-1185">Reference proteome</keyword>
<evidence type="ECO:0000313" key="2">
    <source>
        <dbReference type="EMBL" id="MDM7886480.1"/>
    </source>
</evidence>
<proteinExistence type="predicted"/>
<dbReference type="EMBL" id="JAUCML010000012">
    <property type="protein sequence ID" value="MDM7886480.1"/>
    <property type="molecule type" value="Genomic_DNA"/>
</dbReference>
<organism evidence="2 3">
    <name type="scientific">Curtobacterium citri</name>
    <dbReference type="NCBI Taxonomy" id="3055139"/>
    <lineage>
        <taxon>Bacteria</taxon>
        <taxon>Bacillati</taxon>
        <taxon>Actinomycetota</taxon>
        <taxon>Actinomycetes</taxon>
        <taxon>Micrococcales</taxon>
        <taxon>Microbacteriaceae</taxon>
        <taxon>Curtobacterium</taxon>
    </lineage>
</organism>
<keyword evidence="1" id="KW-0472">Membrane</keyword>
<accession>A0ABT7TA69</accession>
<dbReference type="RefSeq" id="WP_289459834.1">
    <property type="nucleotide sequence ID" value="NZ_JAUCML010000012.1"/>
</dbReference>
<evidence type="ECO:0000256" key="1">
    <source>
        <dbReference type="SAM" id="Phobius"/>
    </source>
</evidence>
<reference evidence="2 3" key="1">
    <citation type="submission" date="2023-06" db="EMBL/GenBank/DDBJ databases">
        <authorList>
            <person name="Feng G."/>
            <person name="Li J."/>
            <person name="Zhu H."/>
        </authorList>
    </citation>
    <scope>NUCLEOTIDE SEQUENCE [LARGE SCALE GENOMIC DNA]</scope>
    <source>
        <strain evidence="2 3">RHCKG23</strain>
    </source>
</reference>
<sequence>MRSRLRRQTPALVLAALAVCAVVVAVLAERTAWPLAPAFPWAHSGDFALVATRSQFDAAQAARVVAWCSAALAGVLVLASVVAALARRRRS</sequence>
<keyword evidence="1" id="KW-1133">Transmembrane helix</keyword>
<keyword evidence="1" id="KW-0812">Transmembrane</keyword>
<feature type="transmembrane region" description="Helical" evidence="1">
    <location>
        <begin position="64"/>
        <end position="86"/>
    </location>
</feature>
<comment type="caution">
    <text evidence="2">The sequence shown here is derived from an EMBL/GenBank/DDBJ whole genome shotgun (WGS) entry which is preliminary data.</text>
</comment>
<dbReference type="Proteomes" id="UP001237823">
    <property type="component" value="Unassembled WGS sequence"/>
</dbReference>
<protein>
    <submittedName>
        <fullName evidence="2">Uncharacterized protein</fullName>
    </submittedName>
</protein>
<name>A0ABT7TA69_9MICO</name>
<gene>
    <name evidence="2" type="ORF">QUG92_15325</name>
</gene>
<evidence type="ECO:0000313" key="3">
    <source>
        <dbReference type="Proteomes" id="UP001237823"/>
    </source>
</evidence>